<reference evidence="8" key="1">
    <citation type="submission" date="2021-01" db="EMBL/GenBank/DDBJ databases">
        <authorList>
            <person name="Corre E."/>
            <person name="Pelletier E."/>
            <person name="Niang G."/>
            <person name="Scheremetjew M."/>
            <person name="Finn R."/>
            <person name="Kale V."/>
            <person name="Holt S."/>
            <person name="Cochrane G."/>
            <person name="Meng A."/>
            <person name="Brown T."/>
            <person name="Cohen L."/>
        </authorList>
    </citation>
    <scope>NUCLEOTIDE SEQUENCE</scope>
    <source>
        <strain evidence="8">RCC3387</strain>
    </source>
</reference>
<dbReference type="SUPFAM" id="SSF81324">
    <property type="entry name" value="Voltage-gated potassium channels"/>
    <property type="match status" value="1"/>
</dbReference>
<dbReference type="Pfam" id="PF13499">
    <property type="entry name" value="EF-hand_7"/>
    <property type="match status" value="1"/>
</dbReference>
<feature type="transmembrane region" description="Helical" evidence="6">
    <location>
        <begin position="382"/>
        <end position="406"/>
    </location>
</feature>
<keyword evidence="4 6" id="KW-1133">Transmembrane helix</keyword>
<dbReference type="InterPro" id="IPR011992">
    <property type="entry name" value="EF-hand-dom_pair"/>
</dbReference>
<evidence type="ECO:0000256" key="2">
    <source>
        <dbReference type="ARBA" id="ARBA00022692"/>
    </source>
</evidence>
<name>A0A6V0FSN5_9DINO</name>
<gene>
    <name evidence="8" type="ORF">BRAN1462_LOCUS46264</name>
</gene>
<dbReference type="PROSITE" id="PS50222">
    <property type="entry name" value="EF_HAND_2"/>
    <property type="match status" value="2"/>
</dbReference>
<keyword evidence="3" id="KW-0106">Calcium</keyword>
<dbReference type="InterPro" id="IPR027359">
    <property type="entry name" value="Volt_channel_dom_sf"/>
</dbReference>
<evidence type="ECO:0000313" key="8">
    <source>
        <dbReference type="EMBL" id="CAD9623045.1"/>
    </source>
</evidence>
<dbReference type="SMART" id="SM00054">
    <property type="entry name" value="EFh"/>
    <property type="match status" value="2"/>
</dbReference>
<evidence type="ECO:0000256" key="4">
    <source>
        <dbReference type="ARBA" id="ARBA00022989"/>
    </source>
</evidence>
<evidence type="ECO:0000259" key="7">
    <source>
        <dbReference type="PROSITE" id="PS50222"/>
    </source>
</evidence>
<dbReference type="GO" id="GO:0005509">
    <property type="term" value="F:calcium ion binding"/>
    <property type="evidence" value="ECO:0007669"/>
    <property type="project" value="InterPro"/>
</dbReference>
<dbReference type="Gene3D" id="1.10.238.10">
    <property type="entry name" value="EF-hand"/>
    <property type="match status" value="1"/>
</dbReference>
<feature type="transmembrane region" description="Helical" evidence="6">
    <location>
        <begin position="306"/>
        <end position="328"/>
    </location>
</feature>
<comment type="subcellular location">
    <subcellularLocation>
        <location evidence="1">Membrane</location>
        <topology evidence="1">Multi-pass membrane protein</topology>
    </subcellularLocation>
</comment>
<keyword evidence="5 6" id="KW-0472">Membrane</keyword>
<dbReference type="InterPro" id="IPR005821">
    <property type="entry name" value="Ion_trans_dom"/>
</dbReference>
<feature type="transmembrane region" description="Helical" evidence="6">
    <location>
        <begin position="349"/>
        <end position="370"/>
    </location>
</feature>
<keyword evidence="2 6" id="KW-0812">Transmembrane</keyword>
<dbReference type="GO" id="GO:0016020">
    <property type="term" value="C:membrane"/>
    <property type="evidence" value="ECO:0007669"/>
    <property type="project" value="UniProtKB-SubCell"/>
</dbReference>
<feature type="domain" description="EF-hand" evidence="7">
    <location>
        <begin position="475"/>
        <end position="510"/>
    </location>
</feature>
<organism evidence="8">
    <name type="scientific">Zooxanthella nutricula</name>
    <dbReference type="NCBI Taxonomy" id="1333877"/>
    <lineage>
        <taxon>Eukaryota</taxon>
        <taxon>Sar</taxon>
        <taxon>Alveolata</taxon>
        <taxon>Dinophyceae</taxon>
        <taxon>Peridiniales</taxon>
        <taxon>Peridiniales incertae sedis</taxon>
        <taxon>Zooxanthella</taxon>
    </lineage>
</organism>
<dbReference type="EMBL" id="HBGW01072593">
    <property type="protein sequence ID" value="CAD9623045.1"/>
    <property type="molecule type" value="Transcribed_RNA"/>
</dbReference>
<accession>A0A6V0FSN5</accession>
<dbReference type="Pfam" id="PF00520">
    <property type="entry name" value="Ion_trans"/>
    <property type="match status" value="1"/>
</dbReference>
<evidence type="ECO:0000256" key="6">
    <source>
        <dbReference type="SAM" id="Phobius"/>
    </source>
</evidence>
<protein>
    <recommendedName>
        <fullName evidence="7">EF-hand domain-containing protein</fullName>
    </recommendedName>
</protein>
<dbReference type="GO" id="GO:0005216">
    <property type="term" value="F:monoatomic ion channel activity"/>
    <property type="evidence" value="ECO:0007669"/>
    <property type="project" value="InterPro"/>
</dbReference>
<dbReference type="PANTHER" id="PTHR46726">
    <property type="entry name" value="TWO PORE CHANNEL 3"/>
    <property type="match status" value="1"/>
</dbReference>
<dbReference type="InterPro" id="IPR018247">
    <property type="entry name" value="EF_Hand_1_Ca_BS"/>
</dbReference>
<evidence type="ECO:0000256" key="1">
    <source>
        <dbReference type="ARBA" id="ARBA00004141"/>
    </source>
</evidence>
<dbReference type="Gene3D" id="1.20.120.350">
    <property type="entry name" value="Voltage-gated potassium channels. Chain C"/>
    <property type="match status" value="1"/>
</dbReference>
<feature type="domain" description="EF-hand" evidence="7">
    <location>
        <begin position="431"/>
        <end position="466"/>
    </location>
</feature>
<dbReference type="PROSITE" id="PS00018">
    <property type="entry name" value="EF_HAND_1"/>
    <property type="match status" value="2"/>
</dbReference>
<evidence type="ECO:0000256" key="3">
    <source>
        <dbReference type="ARBA" id="ARBA00022837"/>
    </source>
</evidence>
<proteinExistence type="predicted"/>
<dbReference type="SUPFAM" id="SSF47473">
    <property type="entry name" value="EF-hand"/>
    <property type="match status" value="1"/>
</dbReference>
<dbReference type="AlphaFoldDB" id="A0A6V0FSN5"/>
<dbReference type="PANTHER" id="PTHR46726:SF1">
    <property type="entry name" value="TWO-PORE CALCIUM CHANNEL 3"/>
    <property type="match status" value="1"/>
</dbReference>
<dbReference type="Gene3D" id="1.10.287.70">
    <property type="match status" value="1"/>
</dbReference>
<dbReference type="InterPro" id="IPR002048">
    <property type="entry name" value="EF_hand_dom"/>
</dbReference>
<evidence type="ECO:0000256" key="5">
    <source>
        <dbReference type="ARBA" id="ARBA00023136"/>
    </source>
</evidence>
<sequence length="621" mass="69774">MASPPAPPAGQSFAEAYTSRRRADGEGFGYVGTSRLLPTSPWRSATTRMVWAETPQHNTEAQQRPLALLSNLASNIQKATGYSDAPKAGYGNIQAFSHRGDYGYHLIRSDVEDEEFEHLAGKALPGMPTHDIGVRRRTLNAFEFGGEVDSEASAGSMAWVSSSWFQWVCGIMIGSNAIVVGLELEIDTPVWFWVEQVLLAFFCFELAARMKLHGRNFFTHDEDWGWNVFDFSVVVLGLFDQWVVPLGERVGVLRASDGKHGGPMQYFYMTIHICRLLRIVRLLRLVRIVPPLHELSGGVIEALAGMFWVLVFVVMTLYSVAILCTRMIGHGDILSDDMAVDPEIREIQVMFASVPESMFTLFGTISSWSLTTYVPLFVTVPILKPVFVLFYVYSAWALLAVMTGVVSENMIAIREQLNKEDAQREEMRKTLITNMLIELFDEADVDKDGTVSKAEFEAMLGSPTIMKKMKKNSNLKMQDLQDLFHWLDHDGGGSITIDEFMTGFKWVNEPLRTKSLVKLQERIAQDLFNLHHSLREGLQSRAEYLTKLVQVPLRKVHAIAEQMQTLAVNFHGVRAAMRDQIANAPAPQEISDATFRLESKLDDALQMLQALSLDAGRIRRS</sequence>